<dbReference type="AlphaFoldDB" id="A0A0F8WE61"/>
<reference evidence="1" key="1">
    <citation type="journal article" date="2015" name="Nature">
        <title>Complex archaea that bridge the gap between prokaryotes and eukaryotes.</title>
        <authorList>
            <person name="Spang A."/>
            <person name="Saw J.H."/>
            <person name="Jorgensen S.L."/>
            <person name="Zaremba-Niedzwiedzka K."/>
            <person name="Martijn J."/>
            <person name="Lind A.E."/>
            <person name="van Eijk R."/>
            <person name="Schleper C."/>
            <person name="Guy L."/>
            <person name="Ettema T.J."/>
        </authorList>
    </citation>
    <scope>NUCLEOTIDE SEQUENCE</scope>
</reference>
<organism evidence="1">
    <name type="scientific">marine sediment metagenome</name>
    <dbReference type="NCBI Taxonomy" id="412755"/>
    <lineage>
        <taxon>unclassified sequences</taxon>
        <taxon>metagenomes</taxon>
        <taxon>ecological metagenomes</taxon>
    </lineage>
</organism>
<feature type="non-terminal residue" evidence="1">
    <location>
        <position position="1"/>
    </location>
</feature>
<dbReference type="EMBL" id="LAZR01065633">
    <property type="protein sequence ID" value="KKK55157.1"/>
    <property type="molecule type" value="Genomic_DNA"/>
</dbReference>
<dbReference type="InterPro" id="IPR017853">
    <property type="entry name" value="GH"/>
</dbReference>
<dbReference type="SUPFAM" id="SSF51445">
    <property type="entry name" value="(Trans)glycosidases"/>
    <property type="match status" value="1"/>
</dbReference>
<accession>A0A0F8WE61</accession>
<name>A0A0F8WE61_9ZZZZ</name>
<proteinExistence type="predicted"/>
<gene>
    <name evidence="1" type="ORF">LCGC14_3077430</name>
</gene>
<sequence>NTTPGLPEVLPHLWIARYDNRLNEQSGQPWVEGGPQEYVEPRDYDTWAFWQYTETADEKPWGVTAGAIGIDLSVFNGTQEELDRYAGVEEPPVAVLPDVLGVKINVEFPKGVDVKFEGKVYRV</sequence>
<protein>
    <submittedName>
        <fullName evidence="1">Uncharacterized protein</fullName>
    </submittedName>
</protein>
<evidence type="ECO:0000313" key="1">
    <source>
        <dbReference type="EMBL" id="KKK55157.1"/>
    </source>
</evidence>
<comment type="caution">
    <text evidence="1">The sequence shown here is derived from an EMBL/GenBank/DDBJ whole genome shotgun (WGS) entry which is preliminary data.</text>
</comment>
<dbReference type="Gene3D" id="3.20.20.80">
    <property type="entry name" value="Glycosidases"/>
    <property type="match status" value="1"/>
</dbReference>